<dbReference type="EMBL" id="CAJVPQ010006612">
    <property type="protein sequence ID" value="CAG8687467.1"/>
    <property type="molecule type" value="Genomic_DNA"/>
</dbReference>
<sequence>VLMRFKIGKPHTYSVIDEIKSLFYVFMHIACDGIVSWKKHSDLSTSIAIKCAIYFSNQNGPRFGNDLLFYLKNSMENTSGFCQNIRYEKNIRSPKGYFDIEGFEVFQIIEKIPILTTMNNIPSLDKRTVIPPLLPKRSNLKTAKPSLQNMDKN</sequence>
<evidence type="ECO:0000313" key="1">
    <source>
        <dbReference type="EMBL" id="CAG8687467.1"/>
    </source>
</evidence>
<reference evidence="1" key="1">
    <citation type="submission" date="2021-06" db="EMBL/GenBank/DDBJ databases">
        <authorList>
            <person name="Kallberg Y."/>
            <person name="Tangrot J."/>
            <person name="Rosling A."/>
        </authorList>
    </citation>
    <scope>NUCLEOTIDE SEQUENCE</scope>
    <source>
        <strain evidence="1">UK204</strain>
    </source>
</reference>
<feature type="non-terminal residue" evidence="1">
    <location>
        <position position="153"/>
    </location>
</feature>
<organism evidence="1 2">
    <name type="scientific">Funneliformis caledonium</name>
    <dbReference type="NCBI Taxonomy" id="1117310"/>
    <lineage>
        <taxon>Eukaryota</taxon>
        <taxon>Fungi</taxon>
        <taxon>Fungi incertae sedis</taxon>
        <taxon>Mucoromycota</taxon>
        <taxon>Glomeromycotina</taxon>
        <taxon>Glomeromycetes</taxon>
        <taxon>Glomerales</taxon>
        <taxon>Glomeraceae</taxon>
        <taxon>Funneliformis</taxon>
    </lineage>
</organism>
<comment type="caution">
    <text evidence="1">The sequence shown here is derived from an EMBL/GenBank/DDBJ whole genome shotgun (WGS) entry which is preliminary data.</text>
</comment>
<protein>
    <submittedName>
        <fullName evidence="1">6415_t:CDS:1</fullName>
    </submittedName>
</protein>
<dbReference type="AlphaFoldDB" id="A0A9N9HLI8"/>
<keyword evidence="2" id="KW-1185">Reference proteome</keyword>
<name>A0A9N9HLI8_9GLOM</name>
<dbReference type="Proteomes" id="UP000789570">
    <property type="component" value="Unassembled WGS sequence"/>
</dbReference>
<accession>A0A9N9HLI8</accession>
<gene>
    <name evidence="1" type="ORF">FCALED_LOCUS12779</name>
</gene>
<proteinExistence type="predicted"/>
<evidence type="ECO:0000313" key="2">
    <source>
        <dbReference type="Proteomes" id="UP000789570"/>
    </source>
</evidence>